<evidence type="ECO:0000259" key="1">
    <source>
        <dbReference type="SMART" id="SM00829"/>
    </source>
</evidence>
<dbReference type="InterPro" id="IPR020843">
    <property type="entry name" value="ER"/>
</dbReference>
<proteinExistence type="predicted"/>
<protein>
    <submittedName>
        <fullName evidence="2">NADPH:quinone oxidoreductase</fullName>
    </submittedName>
</protein>
<dbReference type="OrthoDB" id="9787435at2"/>
<dbReference type="SMART" id="SM00829">
    <property type="entry name" value="PKS_ER"/>
    <property type="match status" value="1"/>
</dbReference>
<dbReference type="PANTHER" id="PTHR43677:SF4">
    <property type="entry name" value="QUINONE OXIDOREDUCTASE-LIKE PROTEIN 2"/>
    <property type="match status" value="1"/>
</dbReference>
<dbReference type="Pfam" id="PF00107">
    <property type="entry name" value="ADH_zinc_N"/>
    <property type="match status" value="1"/>
</dbReference>
<dbReference type="GO" id="GO:0016491">
    <property type="term" value="F:oxidoreductase activity"/>
    <property type="evidence" value="ECO:0007669"/>
    <property type="project" value="InterPro"/>
</dbReference>
<dbReference type="Proteomes" id="UP000181790">
    <property type="component" value="Unassembled WGS sequence"/>
</dbReference>
<evidence type="ECO:0000313" key="2">
    <source>
        <dbReference type="EMBL" id="OIN57932.1"/>
    </source>
</evidence>
<dbReference type="EMBL" id="MORL01000009">
    <property type="protein sequence ID" value="OIN57932.1"/>
    <property type="molecule type" value="Genomic_DNA"/>
</dbReference>
<accession>A0A1S2VGT1</accession>
<feature type="domain" description="Enoyl reductase (ER)" evidence="1">
    <location>
        <begin position="10"/>
        <end position="322"/>
    </location>
</feature>
<dbReference type="InterPro" id="IPR011032">
    <property type="entry name" value="GroES-like_sf"/>
</dbReference>
<sequence length="324" mass="34481">MKAVLCRSFGGPETLQVDEIGWPEPARNEVLITVKACGVNFPDTLIIDGKYQFKPPFPFSPGGEVAGVIRAVGEGVAHLKPGDAVLALTGWGGFAEGVVVDARRVFPIPPGMDFQTAASMLYTYGTSYHALKDRAHLQPGETLLVLGAAGGVGLAAVTLGKQMGATVIAAASTAEKLALCREYGADETINYSEDDLRNRLKELTGGKGVDVVYDPVGGALTDPALRSMNWNGRYLVVGFAAGKIPDLPMNLPLLKGCSVVGVFWGAFAERQPKESTRNLAEIIGFWQSGKIKPHIQATYPLDQAAQALMDMQARKVMGKILIVP</sequence>
<comment type="caution">
    <text evidence="2">The sequence shown here is derived from an EMBL/GenBank/DDBJ whole genome shotgun (WGS) entry which is preliminary data.</text>
</comment>
<gene>
    <name evidence="2" type="ORF">BLX24_17730</name>
</gene>
<evidence type="ECO:0000313" key="3">
    <source>
        <dbReference type="Proteomes" id="UP000181790"/>
    </source>
</evidence>
<dbReference type="InterPro" id="IPR013154">
    <property type="entry name" value="ADH-like_N"/>
</dbReference>
<dbReference type="CDD" id="cd08241">
    <property type="entry name" value="QOR1"/>
    <property type="match status" value="1"/>
</dbReference>
<organism evidence="2 3">
    <name type="scientific">Arsenicibacter rosenii</name>
    <dbReference type="NCBI Taxonomy" id="1750698"/>
    <lineage>
        <taxon>Bacteria</taxon>
        <taxon>Pseudomonadati</taxon>
        <taxon>Bacteroidota</taxon>
        <taxon>Cytophagia</taxon>
        <taxon>Cytophagales</taxon>
        <taxon>Spirosomataceae</taxon>
        <taxon>Arsenicibacter</taxon>
    </lineage>
</organism>
<dbReference type="InterPro" id="IPR051397">
    <property type="entry name" value="Zn-ADH-like_protein"/>
</dbReference>
<keyword evidence="3" id="KW-1185">Reference proteome</keyword>
<dbReference type="InterPro" id="IPR036291">
    <property type="entry name" value="NAD(P)-bd_dom_sf"/>
</dbReference>
<dbReference type="Gene3D" id="3.90.180.10">
    <property type="entry name" value="Medium-chain alcohol dehydrogenases, catalytic domain"/>
    <property type="match status" value="1"/>
</dbReference>
<dbReference type="Pfam" id="PF08240">
    <property type="entry name" value="ADH_N"/>
    <property type="match status" value="1"/>
</dbReference>
<reference evidence="2 3" key="1">
    <citation type="submission" date="2016-10" db="EMBL/GenBank/DDBJ databases">
        <title>Arsenicibacter rosenii gen. nov., sp. nov., an efficient arsenic-methylating bacterium isolated from an arsenic-contaminated paddy soil.</title>
        <authorList>
            <person name="Huang K."/>
        </authorList>
    </citation>
    <scope>NUCLEOTIDE SEQUENCE [LARGE SCALE GENOMIC DNA]</scope>
    <source>
        <strain evidence="2 3">SM-1</strain>
    </source>
</reference>
<dbReference type="PANTHER" id="PTHR43677">
    <property type="entry name" value="SHORT-CHAIN DEHYDROGENASE/REDUCTASE"/>
    <property type="match status" value="1"/>
</dbReference>
<dbReference type="SUPFAM" id="SSF50129">
    <property type="entry name" value="GroES-like"/>
    <property type="match status" value="1"/>
</dbReference>
<dbReference type="InterPro" id="IPR013149">
    <property type="entry name" value="ADH-like_C"/>
</dbReference>
<dbReference type="SUPFAM" id="SSF51735">
    <property type="entry name" value="NAD(P)-binding Rossmann-fold domains"/>
    <property type="match status" value="1"/>
</dbReference>
<dbReference type="AlphaFoldDB" id="A0A1S2VGT1"/>
<dbReference type="RefSeq" id="WP_071504521.1">
    <property type="nucleotide sequence ID" value="NZ_MORL01000009.1"/>
</dbReference>
<dbReference type="Gene3D" id="3.40.50.720">
    <property type="entry name" value="NAD(P)-binding Rossmann-like Domain"/>
    <property type="match status" value="1"/>
</dbReference>
<name>A0A1S2VGT1_9BACT</name>